<dbReference type="EMBL" id="BPLQ01015487">
    <property type="protein sequence ID" value="GIY88360.1"/>
    <property type="molecule type" value="Genomic_DNA"/>
</dbReference>
<reference evidence="2 3" key="1">
    <citation type="submission" date="2021-06" db="EMBL/GenBank/DDBJ databases">
        <title>Caerostris darwini draft genome.</title>
        <authorList>
            <person name="Kono N."/>
            <person name="Arakawa K."/>
        </authorList>
    </citation>
    <scope>NUCLEOTIDE SEQUENCE [LARGE SCALE GENOMIC DNA]</scope>
</reference>
<name>A0AAV4WZM0_9ARAC</name>
<gene>
    <name evidence="2" type="ORF">CDAR_402961</name>
</gene>
<evidence type="ECO:0000256" key="1">
    <source>
        <dbReference type="SAM" id="MobiDB-lite"/>
    </source>
</evidence>
<feature type="region of interest" description="Disordered" evidence="1">
    <location>
        <begin position="88"/>
        <end position="139"/>
    </location>
</feature>
<keyword evidence="3" id="KW-1185">Reference proteome</keyword>
<organism evidence="2 3">
    <name type="scientific">Caerostris darwini</name>
    <dbReference type="NCBI Taxonomy" id="1538125"/>
    <lineage>
        <taxon>Eukaryota</taxon>
        <taxon>Metazoa</taxon>
        <taxon>Ecdysozoa</taxon>
        <taxon>Arthropoda</taxon>
        <taxon>Chelicerata</taxon>
        <taxon>Arachnida</taxon>
        <taxon>Araneae</taxon>
        <taxon>Araneomorphae</taxon>
        <taxon>Entelegynae</taxon>
        <taxon>Araneoidea</taxon>
        <taxon>Araneidae</taxon>
        <taxon>Caerostris</taxon>
    </lineage>
</organism>
<accession>A0AAV4WZM0</accession>
<protein>
    <submittedName>
        <fullName evidence="2">Uncharacterized protein</fullName>
    </submittedName>
</protein>
<comment type="caution">
    <text evidence="2">The sequence shown here is derived from an EMBL/GenBank/DDBJ whole genome shotgun (WGS) entry which is preliminary data.</text>
</comment>
<proteinExistence type="predicted"/>
<evidence type="ECO:0000313" key="2">
    <source>
        <dbReference type="EMBL" id="GIY88360.1"/>
    </source>
</evidence>
<evidence type="ECO:0000313" key="3">
    <source>
        <dbReference type="Proteomes" id="UP001054837"/>
    </source>
</evidence>
<sequence length="139" mass="15220">MPRPSLPPTACTGPESPLNMGPMALADKDISLSGRGGNPIRVLNSHQSSACRKGNIQRYVRLSETVKSEQLKRFLCAFQIFASSREDDSNFVNRNSANPRIKTHCAKPAEREHGGTDNGLSVRPPLKEPLSAKQMLHCP</sequence>
<dbReference type="Proteomes" id="UP001054837">
    <property type="component" value="Unassembled WGS sequence"/>
</dbReference>
<feature type="region of interest" description="Disordered" evidence="1">
    <location>
        <begin position="1"/>
        <end position="20"/>
    </location>
</feature>
<dbReference type="AlphaFoldDB" id="A0AAV4WZM0"/>